<dbReference type="STRING" id="50429.A0A2B4R2C4"/>
<dbReference type="InterPro" id="IPR043502">
    <property type="entry name" value="DNA/RNA_pol_sf"/>
</dbReference>
<evidence type="ECO:0000256" key="6">
    <source>
        <dbReference type="ARBA" id="ARBA00023268"/>
    </source>
</evidence>
<dbReference type="CDD" id="cd01647">
    <property type="entry name" value="RT_LTR"/>
    <property type="match status" value="1"/>
</dbReference>
<feature type="domain" description="Reverse transcriptase" evidence="9">
    <location>
        <begin position="319"/>
        <end position="502"/>
    </location>
</feature>
<keyword evidence="2" id="KW-0548">Nucleotidyltransferase</keyword>
<evidence type="ECO:0000256" key="1">
    <source>
        <dbReference type="ARBA" id="ARBA00022679"/>
    </source>
</evidence>
<dbReference type="GO" id="GO:0004519">
    <property type="term" value="F:endonuclease activity"/>
    <property type="evidence" value="ECO:0007669"/>
    <property type="project" value="UniProtKB-KW"/>
</dbReference>
<dbReference type="PROSITE" id="PS50878">
    <property type="entry name" value="RT_POL"/>
    <property type="match status" value="1"/>
</dbReference>
<feature type="domain" description="Peptidase A2" evidence="8">
    <location>
        <begin position="210"/>
        <end position="288"/>
    </location>
</feature>
<dbReference type="InterPro" id="IPR021109">
    <property type="entry name" value="Peptidase_aspartic_dom_sf"/>
</dbReference>
<dbReference type="AlphaFoldDB" id="A0A2B4R2C4"/>
<dbReference type="InterPro" id="IPR041577">
    <property type="entry name" value="RT_RNaseH_2"/>
</dbReference>
<dbReference type="PANTHER" id="PTHR37984">
    <property type="entry name" value="PROTEIN CBG26694"/>
    <property type="match status" value="1"/>
</dbReference>
<dbReference type="OrthoDB" id="5972177at2759"/>
<evidence type="ECO:0000313" key="10">
    <source>
        <dbReference type="EMBL" id="PFX11781.1"/>
    </source>
</evidence>
<dbReference type="PROSITE" id="PS50175">
    <property type="entry name" value="ASP_PROT_RETROV"/>
    <property type="match status" value="1"/>
</dbReference>
<organism evidence="10 11">
    <name type="scientific">Stylophora pistillata</name>
    <name type="common">Smooth cauliflower coral</name>
    <dbReference type="NCBI Taxonomy" id="50429"/>
    <lineage>
        <taxon>Eukaryota</taxon>
        <taxon>Metazoa</taxon>
        <taxon>Cnidaria</taxon>
        <taxon>Anthozoa</taxon>
        <taxon>Hexacorallia</taxon>
        <taxon>Scleractinia</taxon>
        <taxon>Astrocoeniina</taxon>
        <taxon>Pocilloporidae</taxon>
        <taxon>Stylophora</taxon>
    </lineage>
</organism>
<evidence type="ECO:0000256" key="4">
    <source>
        <dbReference type="ARBA" id="ARBA00022759"/>
    </source>
</evidence>
<dbReference type="GO" id="GO:0016779">
    <property type="term" value="F:nucleotidyltransferase activity"/>
    <property type="evidence" value="ECO:0007669"/>
    <property type="project" value="UniProtKB-KW"/>
</dbReference>
<dbReference type="Pfam" id="PF00078">
    <property type="entry name" value="RVT_1"/>
    <property type="match status" value="1"/>
</dbReference>
<evidence type="ECO:0000313" key="11">
    <source>
        <dbReference type="Proteomes" id="UP000225706"/>
    </source>
</evidence>
<keyword evidence="11" id="KW-1185">Reference proteome</keyword>
<evidence type="ECO:0000256" key="3">
    <source>
        <dbReference type="ARBA" id="ARBA00022722"/>
    </source>
</evidence>
<sequence>MYALLRSISAPRRTKELNFAEIVDILAQHVDPKLIINAERYKFHKVEQEESETIRQYLAKLLAEATLTLQTAVERACASELTEKEASGFHGSAHDVKKIEGTFPECFRCGKTNHSPEKCFHRKAQCHGWQKFVHIILKCPEKRAPKANGGESKKSRKKRKKKPGGVHSVEETVTMAEPVDKSAWPMFTVVDSQRRCKELIVPVLIDGKSVDLELDTGASMTIIPNHVWLGVLAAKPLRQTDVRLKSYSGHEITVFREAKVQVSYGDQQACLPVFVTTGDGPALMGRNWLSVLRLNWKQIKQISLEPRDRVESLVSKYASPFDGGLGTIKGVTAHLKLKENATPQFFKARPVPFALKEKIAEEPLDVPEYPMPTVEELFTLQNGGQSFYKLDLSSAYQQVLLDEESRQYVPINTPLGLFRYTRLPFGVAANPTIFEQTMDSILSDLNEVGGILDDLILTGQNDKEHLRNLENTLKRLDSMGVKLKKSKSVFMKPSVEYFAFKVDRHGIHPSPRKVQVIQEVPEPRDATELKYFLGLVNYYRKLISDMSTLVHPFNRLLMFDAPWTWTEACQVAFKKLKELLLNSPLLAHYDPNKPVRLAVDASSYGLGAVLSHVSVTAKKNQSRTHPAVSQQV</sequence>
<dbReference type="GO" id="GO:0004190">
    <property type="term" value="F:aspartic-type endopeptidase activity"/>
    <property type="evidence" value="ECO:0007669"/>
    <property type="project" value="InterPro"/>
</dbReference>
<protein>
    <submittedName>
        <fullName evidence="10">Transposon Tf2-6 polyprotein</fullName>
    </submittedName>
</protein>
<keyword evidence="5" id="KW-0378">Hydrolase</keyword>
<keyword evidence="4" id="KW-0255">Endonuclease</keyword>
<dbReference type="SUPFAM" id="SSF50630">
    <property type="entry name" value="Acid proteases"/>
    <property type="match status" value="1"/>
</dbReference>
<evidence type="ECO:0000259" key="8">
    <source>
        <dbReference type="PROSITE" id="PS50175"/>
    </source>
</evidence>
<reference evidence="11" key="1">
    <citation type="journal article" date="2017" name="bioRxiv">
        <title>Comparative analysis of the genomes of Stylophora pistillata and Acropora digitifera provides evidence for extensive differences between species of corals.</title>
        <authorList>
            <person name="Voolstra C.R."/>
            <person name="Li Y."/>
            <person name="Liew Y.J."/>
            <person name="Baumgarten S."/>
            <person name="Zoccola D."/>
            <person name="Flot J.-F."/>
            <person name="Tambutte S."/>
            <person name="Allemand D."/>
            <person name="Aranda M."/>
        </authorList>
    </citation>
    <scope>NUCLEOTIDE SEQUENCE [LARGE SCALE GENOMIC DNA]</scope>
</reference>
<dbReference type="Gene3D" id="2.40.70.10">
    <property type="entry name" value="Acid Proteases"/>
    <property type="match status" value="1"/>
</dbReference>
<keyword evidence="3" id="KW-0540">Nuclease</keyword>
<dbReference type="FunFam" id="3.30.70.270:FF:000026">
    <property type="entry name" value="Transposon Ty3-G Gag-Pol polyprotein"/>
    <property type="match status" value="1"/>
</dbReference>
<dbReference type="Gene3D" id="3.10.10.10">
    <property type="entry name" value="HIV Type 1 Reverse Transcriptase, subunit A, domain 1"/>
    <property type="match status" value="1"/>
</dbReference>
<name>A0A2B4R2C4_STYPI</name>
<proteinExistence type="predicted"/>
<dbReference type="InterPro" id="IPR000477">
    <property type="entry name" value="RT_dom"/>
</dbReference>
<keyword evidence="1" id="KW-0808">Transferase</keyword>
<dbReference type="Pfam" id="PF17919">
    <property type="entry name" value="RT_RNaseH_2"/>
    <property type="match status" value="1"/>
</dbReference>
<evidence type="ECO:0000256" key="7">
    <source>
        <dbReference type="SAM" id="MobiDB-lite"/>
    </source>
</evidence>
<evidence type="ECO:0000256" key="2">
    <source>
        <dbReference type="ARBA" id="ARBA00022695"/>
    </source>
</evidence>
<evidence type="ECO:0000256" key="5">
    <source>
        <dbReference type="ARBA" id="ARBA00022801"/>
    </source>
</evidence>
<accession>A0A2B4R2C4</accession>
<dbReference type="SUPFAM" id="SSF56672">
    <property type="entry name" value="DNA/RNA polymerases"/>
    <property type="match status" value="1"/>
</dbReference>
<dbReference type="PANTHER" id="PTHR37984:SF5">
    <property type="entry name" value="PROTEIN NYNRIN-LIKE"/>
    <property type="match status" value="1"/>
</dbReference>
<dbReference type="Proteomes" id="UP000225706">
    <property type="component" value="Unassembled WGS sequence"/>
</dbReference>
<evidence type="ECO:0000259" key="9">
    <source>
        <dbReference type="PROSITE" id="PS50878"/>
    </source>
</evidence>
<dbReference type="InterPro" id="IPR001995">
    <property type="entry name" value="Peptidase_A2_cat"/>
</dbReference>
<dbReference type="GO" id="GO:0006508">
    <property type="term" value="P:proteolysis"/>
    <property type="evidence" value="ECO:0007669"/>
    <property type="project" value="InterPro"/>
</dbReference>
<keyword evidence="6" id="KW-0511">Multifunctional enzyme</keyword>
<gene>
    <name evidence="10" type="primary">Tf2-6</name>
    <name evidence="10" type="ORF">AWC38_SpisGene24375</name>
</gene>
<feature type="region of interest" description="Disordered" evidence="7">
    <location>
        <begin position="143"/>
        <end position="167"/>
    </location>
</feature>
<dbReference type="Gene3D" id="3.30.70.270">
    <property type="match status" value="2"/>
</dbReference>
<dbReference type="InterPro" id="IPR043128">
    <property type="entry name" value="Rev_trsase/Diguanyl_cyclase"/>
</dbReference>
<comment type="caution">
    <text evidence="10">The sequence shown here is derived from an EMBL/GenBank/DDBJ whole genome shotgun (WGS) entry which is preliminary data.</text>
</comment>
<dbReference type="EMBL" id="LSMT01001897">
    <property type="protein sequence ID" value="PFX11781.1"/>
    <property type="molecule type" value="Genomic_DNA"/>
</dbReference>
<dbReference type="InterPro" id="IPR050951">
    <property type="entry name" value="Retrovirus_Pol_polyprotein"/>
</dbReference>
<feature type="compositionally biased region" description="Basic residues" evidence="7">
    <location>
        <begin position="154"/>
        <end position="164"/>
    </location>
</feature>